<gene>
    <name evidence="1" type="ORF">J1N35_025294</name>
</gene>
<dbReference type="OrthoDB" id="973582at2759"/>
<protein>
    <submittedName>
        <fullName evidence="1">Uncharacterized protein</fullName>
    </submittedName>
</protein>
<name>A0A9D3V7B2_9ROSI</name>
<evidence type="ECO:0000313" key="2">
    <source>
        <dbReference type="Proteomes" id="UP000828251"/>
    </source>
</evidence>
<accession>A0A9D3V7B2</accession>
<dbReference type="EMBL" id="JAIQCV010000008">
    <property type="protein sequence ID" value="KAH1072966.1"/>
    <property type="molecule type" value="Genomic_DNA"/>
</dbReference>
<reference evidence="1 2" key="1">
    <citation type="journal article" date="2021" name="Plant Biotechnol. J.">
        <title>Multi-omics assisted identification of the key and species-specific regulatory components of drought-tolerant mechanisms in Gossypium stocksii.</title>
        <authorList>
            <person name="Yu D."/>
            <person name="Ke L."/>
            <person name="Zhang D."/>
            <person name="Wu Y."/>
            <person name="Sun Y."/>
            <person name="Mei J."/>
            <person name="Sun J."/>
            <person name="Sun Y."/>
        </authorList>
    </citation>
    <scope>NUCLEOTIDE SEQUENCE [LARGE SCALE GENOMIC DNA]</scope>
    <source>
        <strain evidence="2">cv. E1</strain>
        <tissue evidence="1">Leaf</tissue>
    </source>
</reference>
<comment type="caution">
    <text evidence="1">The sequence shown here is derived from an EMBL/GenBank/DDBJ whole genome shotgun (WGS) entry which is preliminary data.</text>
</comment>
<dbReference type="Proteomes" id="UP000828251">
    <property type="component" value="Unassembled WGS sequence"/>
</dbReference>
<proteinExistence type="predicted"/>
<organism evidence="1 2">
    <name type="scientific">Gossypium stocksii</name>
    <dbReference type="NCBI Taxonomy" id="47602"/>
    <lineage>
        <taxon>Eukaryota</taxon>
        <taxon>Viridiplantae</taxon>
        <taxon>Streptophyta</taxon>
        <taxon>Embryophyta</taxon>
        <taxon>Tracheophyta</taxon>
        <taxon>Spermatophyta</taxon>
        <taxon>Magnoliopsida</taxon>
        <taxon>eudicotyledons</taxon>
        <taxon>Gunneridae</taxon>
        <taxon>Pentapetalae</taxon>
        <taxon>rosids</taxon>
        <taxon>malvids</taxon>
        <taxon>Malvales</taxon>
        <taxon>Malvaceae</taxon>
        <taxon>Malvoideae</taxon>
        <taxon>Gossypium</taxon>
    </lineage>
</organism>
<evidence type="ECO:0000313" key="1">
    <source>
        <dbReference type="EMBL" id="KAH1072966.1"/>
    </source>
</evidence>
<sequence length="56" mass="6659">MGCRSKPVTIVQRASNRDRSIKWGLFDPIELTRFVEHVEKPIYLKCWWPSEALKEI</sequence>
<keyword evidence="2" id="KW-1185">Reference proteome</keyword>
<dbReference type="AlphaFoldDB" id="A0A9D3V7B2"/>